<evidence type="ECO:0000313" key="6">
    <source>
        <dbReference type="Proteomes" id="UP001642406"/>
    </source>
</evidence>
<evidence type="ECO:0000256" key="2">
    <source>
        <dbReference type="ARBA" id="ARBA00022643"/>
    </source>
</evidence>
<feature type="domain" description="PAS" evidence="4">
    <location>
        <begin position="98"/>
        <end position="120"/>
    </location>
</feature>
<protein>
    <recommendedName>
        <fullName evidence="4">PAS domain-containing protein</fullName>
    </recommendedName>
</protein>
<dbReference type="CDD" id="cd00130">
    <property type="entry name" value="PAS"/>
    <property type="match status" value="1"/>
</dbReference>
<gene>
    <name evidence="5" type="ORF">SBRCBS47491_003789</name>
</gene>
<dbReference type="PANTHER" id="PTHR47429:SF7">
    <property type="entry name" value="GATA-FACTOR"/>
    <property type="match status" value="1"/>
</dbReference>
<proteinExistence type="predicted"/>
<evidence type="ECO:0000259" key="4">
    <source>
        <dbReference type="PROSITE" id="PS50112"/>
    </source>
</evidence>
<accession>A0ABP0BIE7</accession>
<reference evidence="5 6" key="1">
    <citation type="submission" date="2024-01" db="EMBL/GenBank/DDBJ databases">
        <authorList>
            <person name="Allen C."/>
            <person name="Tagirdzhanova G."/>
        </authorList>
    </citation>
    <scope>NUCLEOTIDE SEQUENCE [LARGE SCALE GENOMIC DNA]</scope>
</reference>
<keyword evidence="3" id="KW-0157">Chromophore</keyword>
<dbReference type="PROSITE" id="PS50112">
    <property type="entry name" value="PAS"/>
    <property type="match status" value="1"/>
</dbReference>
<evidence type="ECO:0000256" key="3">
    <source>
        <dbReference type="ARBA" id="ARBA00022991"/>
    </source>
</evidence>
<comment type="caution">
    <text evidence="5">The sequence shown here is derived from an EMBL/GenBank/DDBJ whole genome shotgun (WGS) entry which is preliminary data.</text>
</comment>
<evidence type="ECO:0000256" key="1">
    <source>
        <dbReference type="ARBA" id="ARBA00022630"/>
    </source>
</evidence>
<organism evidence="5 6">
    <name type="scientific">Sporothrix bragantina</name>
    <dbReference type="NCBI Taxonomy" id="671064"/>
    <lineage>
        <taxon>Eukaryota</taxon>
        <taxon>Fungi</taxon>
        <taxon>Dikarya</taxon>
        <taxon>Ascomycota</taxon>
        <taxon>Pezizomycotina</taxon>
        <taxon>Sordariomycetes</taxon>
        <taxon>Sordariomycetidae</taxon>
        <taxon>Ophiostomatales</taxon>
        <taxon>Ophiostomataceae</taxon>
        <taxon>Sporothrix</taxon>
    </lineage>
</organism>
<keyword evidence="2" id="KW-0288">FMN</keyword>
<evidence type="ECO:0000313" key="5">
    <source>
        <dbReference type="EMBL" id="CAK7219272.1"/>
    </source>
</evidence>
<dbReference type="Pfam" id="PF13426">
    <property type="entry name" value="PAS_9"/>
    <property type="match status" value="1"/>
</dbReference>
<dbReference type="InterPro" id="IPR000014">
    <property type="entry name" value="PAS"/>
</dbReference>
<sequence>MAATLMPPAIPPAMPTALDFMPSGGHEDPMQDEIDHDTSIVLDASMYFFPGIYCPSGFDLMKILFCVATRPNPTIDLGPVDASCPIVLCDLFMPDQPVVYASASFLELTGYSLDEVLGRNCRFLQWPSWQAQQVAWEEQQQRHTQLYPGLPVPSAPSPHVSSRVRNQLHQSVRNNREIQVEVTNFRKDGTPFVNVLSVVPIYWDDDESEIAVNGDCTRYARRHRYSVGFLCDKNAMT</sequence>
<dbReference type="SUPFAM" id="SSF55785">
    <property type="entry name" value="PYP-like sensor domain (PAS domain)"/>
    <property type="match status" value="1"/>
</dbReference>
<keyword evidence="6" id="KW-1185">Reference proteome</keyword>
<dbReference type="Gene3D" id="3.30.450.20">
    <property type="entry name" value="PAS domain"/>
    <property type="match status" value="1"/>
</dbReference>
<dbReference type="Proteomes" id="UP001642406">
    <property type="component" value="Unassembled WGS sequence"/>
</dbReference>
<name>A0ABP0BIE7_9PEZI</name>
<dbReference type="EMBL" id="CAWUHC010000026">
    <property type="protein sequence ID" value="CAK7219272.1"/>
    <property type="molecule type" value="Genomic_DNA"/>
</dbReference>
<dbReference type="InterPro" id="IPR035965">
    <property type="entry name" value="PAS-like_dom_sf"/>
</dbReference>
<keyword evidence="1" id="KW-0285">Flavoprotein</keyword>
<dbReference type="PANTHER" id="PTHR47429">
    <property type="entry name" value="PROTEIN TWIN LOV 1"/>
    <property type="match status" value="1"/>
</dbReference>